<sequence>MNIQEVPKSVINLVCEFPDEFKSKMLKMALIANQPTAQDRSKILANFSNDSSIPKEQIYEVLGVYITLVRFFLETSDNEFNSRLLEIGFTSEFIENLPFIGNRDEIVNNLLHNFNTDFGKLSSLKWKIDISLSNSALLKKIPTSIILCLTLKNNNKYTIEVEGKTFHKLRFNIALILKELTLLKSNFCK</sequence>
<reference evidence="4" key="1">
    <citation type="journal article" date="2023" name="Insect Mol. Biol.">
        <title>Genome sequencing provides insights into the evolution of gene families encoding plant cell wall-degrading enzymes in longhorned beetles.</title>
        <authorList>
            <person name="Shin N.R."/>
            <person name="Okamura Y."/>
            <person name="Kirsch R."/>
            <person name="Pauchet Y."/>
        </authorList>
    </citation>
    <scope>NUCLEOTIDE SEQUENCE</scope>
    <source>
        <strain evidence="4">RBIC_L_NR</strain>
    </source>
</reference>
<protein>
    <recommendedName>
        <fullName evidence="1">COMM domain-containing protein 5</fullName>
    </recommendedName>
</protein>
<evidence type="ECO:0000256" key="1">
    <source>
        <dbReference type="ARBA" id="ARBA00016556"/>
    </source>
</evidence>
<evidence type="ECO:0000313" key="4">
    <source>
        <dbReference type="EMBL" id="KAJ8936450.1"/>
    </source>
</evidence>
<evidence type="ECO:0000256" key="2">
    <source>
        <dbReference type="ARBA" id="ARBA00093452"/>
    </source>
</evidence>
<organism evidence="4 5">
    <name type="scientific">Rhamnusium bicolor</name>
    <dbReference type="NCBI Taxonomy" id="1586634"/>
    <lineage>
        <taxon>Eukaryota</taxon>
        <taxon>Metazoa</taxon>
        <taxon>Ecdysozoa</taxon>
        <taxon>Arthropoda</taxon>
        <taxon>Hexapoda</taxon>
        <taxon>Insecta</taxon>
        <taxon>Pterygota</taxon>
        <taxon>Neoptera</taxon>
        <taxon>Endopterygota</taxon>
        <taxon>Coleoptera</taxon>
        <taxon>Polyphaga</taxon>
        <taxon>Cucujiformia</taxon>
        <taxon>Chrysomeloidea</taxon>
        <taxon>Cerambycidae</taxon>
        <taxon>Lepturinae</taxon>
        <taxon>Rhagiini</taxon>
        <taxon>Rhamnusium</taxon>
    </lineage>
</organism>
<dbReference type="PROSITE" id="PS51269">
    <property type="entry name" value="COMM"/>
    <property type="match status" value="1"/>
</dbReference>
<dbReference type="InterPro" id="IPR037357">
    <property type="entry name" value="COMMD5"/>
</dbReference>
<accession>A0AAV8XBP3</accession>
<keyword evidence="5" id="KW-1185">Reference proteome</keyword>
<name>A0AAV8XBP3_9CUCU</name>
<evidence type="ECO:0000259" key="3">
    <source>
        <dbReference type="PROSITE" id="PS51269"/>
    </source>
</evidence>
<dbReference type="PANTHER" id="PTHR15666">
    <property type="entry name" value="COMM DOMAIN CONTAINING PROTEIN 5"/>
    <property type="match status" value="1"/>
</dbReference>
<feature type="domain" description="COMM" evidence="3">
    <location>
        <begin position="120"/>
        <end position="184"/>
    </location>
</feature>
<comment type="caution">
    <text evidence="4">The sequence shown here is derived from an EMBL/GenBank/DDBJ whole genome shotgun (WGS) entry which is preliminary data.</text>
</comment>
<dbReference type="InterPro" id="IPR017920">
    <property type="entry name" value="COMM"/>
</dbReference>
<comment type="similarity">
    <text evidence="2">Belongs to the COMM domain-containing protein 5 family.</text>
</comment>
<dbReference type="AlphaFoldDB" id="A0AAV8XBP3"/>
<dbReference type="Proteomes" id="UP001162156">
    <property type="component" value="Unassembled WGS sequence"/>
</dbReference>
<proteinExistence type="inferred from homology"/>
<dbReference type="GO" id="GO:0005634">
    <property type="term" value="C:nucleus"/>
    <property type="evidence" value="ECO:0007669"/>
    <property type="project" value="TreeGrafter"/>
</dbReference>
<evidence type="ECO:0000313" key="5">
    <source>
        <dbReference type="Proteomes" id="UP001162156"/>
    </source>
</evidence>
<dbReference type="EMBL" id="JANEYF010003410">
    <property type="protein sequence ID" value="KAJ8936450.1"/>
    <property type="molecule type" value="Genomic_DNA"/>
</dbReference>
<dbReference type="Pfam" id="PF07258">
    <property type="entry name" value="COMM_domain"/>
    <property type="match status" value="1"/>
</dbReference>
<dbReference type="PANTHER" id="PTHR15666:SF1">
    <property type="entry name" value="COMM DOMAIN-CONTAINING PROTEIN 5"/>
    <property type="match status" value="1"/>
</dbReference>
<gene>
    <name evidence="4" type="ORF">NQ314_012312</name>
</gene>